<gene>
    <name evidence="2" type="ORF">ACFPQ6_05030</name>
</gene>
<dbReference type="SUPFAM" id="SSF55729">
    <property type="entry name" value="Acyl-CoA N-acyltransferases (Nat)"/>
    <property type="match status" value="1"/>
</dbReference>
<reference evidence="3" key="1">
    <citation type="journal article" date="2019" name="Int. J. Syst. Evol. Microbiol.">
        <title>The Global Catalogue of Microorganisms (GCM) 10K type strain sequencing project: providing services to taxonomists for standard genome sequencing and annotation.</title>
        <authorList>
            <consortium name="The Broad Institute Genomics Platform"/>
            <consortium name="The Broad Institute Genome Sequencing Center for Infectious Disease"/>
            <person name="Wu L."/>
            <person name="Ma J."/>
        </authorList>
    </citation>
    <scope>NUCLEOTIDE SEQUENCE [LARGE SCALE GENOMIC DNA]</scope>
    <source>
        <strain evidence="3">CGMCC 1.15053</strain>
    </source>
</reference>
<dbReference type="CDD" id="cd04301">
    <property type="entry name" value="NAT_SF"/>
    <property type="match status" value="1"/>
</dbReference>
<accession>A0ABW1DHF7</accession>
<evidence type="ECO:0000259" key="1">
    <source>
        <dbReference type="PROSITE" id="PS51186"/>
    </source>
</evidence>
<keyword evidence="3" id="KW-1185">Reference proteome</keyword>
<proteinExistence type="predicted"/>
<protein>
    <submittedName>
        <fullName evidence="2">GNAT family N-acetyltransferase</fullName>
    </submittedName>
</protein>
<dbReference type="RefSeq" id="WP_380047004.1">
    <property type="nucleotide sequence ID" value="NZ_JBHSOH010000005.1"/>
</dbReference>
<evidence type="ECO:0000313" key="2">
    <source>
        <dbReference type="EMBL" id="MFC5847665.1"/>
    </source>
</evidence>
<dbReference type="Proteomes" id="UP001595979">
    <property type="component" value="Unassembled WGS sequence"/>
</dbReference>
<organism evidence="2 3">
    <name type="scientific">Deinococcus petrolearius</name>
    <dbReference type="NCBI Taxonomy" id="1751295"/>
    <lineage>
        <taxon>Bacteria</taxon>
        <taxon>Thermotogati</taxon>
        <taxon>Deinococcota</taxon>
        <taxon>Deinococci</taxon>
        <taxon>Deinococcales</taxon>
        <taxon>Deinococcaceae</taxon>
        <taxon>Deinococcus</taxon>
    </lineage>
</organism>
<dbReference type="EMBL" id="JBHSOH010000005">
    <property type="protein sequence ID" value="MFC5847665.1"/>
    <property type="molecule type" value="Genomic_DNA"/>
</dbReference>
<evidence type="ECO:0000313" key="3">
    <source>
        <dbReference type="Proteomes" id="UP001595979"/>
    </source>
</evidence>
<name>A0ABW1DHF7_9DEIO</name>
<dbReference type="InterPro" id="IPR000182">
    <property type="entry name" value="GNAT_dom"/>
</dbReference>
<dbReference type="Gene3D" id="3.40.630.30">
    <property type="match status" value="1"/>
</dbReference>
<feature type="domain" description="N-acetyltransferase" evidence="1">
    <location>
        <begin position="106"/>
        <end position="237"/>
    </location>
</feature>
<dbReference type="Pfam" id="PF08445">
    <property type="entry name" value="FR47"/>
    <property type="match status" value="1"/>
</dbReference>
<dbReference type="InterPro" id="IPR013653">
    <property type="entry name" value="GCN5-like_dom"/>
</dbReference>
<dbReference type="InterPro" id="IPR016181">
    <property type="entry name" value="Acyl_CoA_acyltransferase"/>
</dbReference>
<sequence length="237" mass="25409">MSIVWEDGPLGNPMWTALHGPQLAHGEGTPHAARYRSEVAAFAGLREDTPQAWADLADLTPSGELAILFAPEVIEAPAGWTRGFVGTPLQMVQARPQAAVPGAPDLHTRELTAADVDAMLELVALTRPGPFLPRTPDLGLYLGVWDESGAAPRLAAMAGQRAQPPGHREISAVCTHPDYRRRGLARTLVAQLAAHSHAAGEVPFLHVNLENGGAIAVYRDLGFEPVRQLRATVLKRE</sequence>
<dbReference type="PROSITE" id="PS51186">
    <property type="entry name" value="GNAT"/>
    <property type="match status" value="1"/>
</dbReference>
<comment type="caution">
    <text evidence="2">The sequence shown here is derived from an EMBL/GenBank/DDBJ whole genome shotgun (WGS) entry which is preliminary data.</text>
</comment>